<dbReference type="PRINTS" id="PR01179">
    <property type="entry name" value="ODADCRBXLASE"/>
</dbReference>
<comment type="cofactor">
    <cofactor evidence="1">
        <name>pyridoxal 5'-phosphate</name>
        <dbReference type="ChEBI" id="CHEBI:597326"/>
    </cofactor>
</comment>
<evidence type="ECO:0000256" key="9">
    <source>
        <dbReference type="ARBA" id="ARBA00049127"/>
    </source>
</evidence>
<protein>
    <recommendedName>
        <fullName evidence="7">ornithine decarboxylase</fullName>
        <ecNumber evidence="7">4.1.1.17</ecNumber>
    </recommendedName>
</protein>
<evidence type="ECO:0000256" key="4">
    <source>
        <dbReference type="ARBA" id="ARBA00022898"/>
    </source>
</evidence>
<dbReference type="RefSeq" id="XP_066656191.1">
    <property type="nucleotide sequence ID" value="XM_066797626.1"/>
</dbReference>
<evidence type="ECO:0000313" key="12">
    <source>
        <dbReference type="Proteomes" id="UP001360953"/>
    </source>
</evidence>
<comment type="pathway">
    <text evidence="6">Amine and polyamine biosynthesis; putrescine biosynthesis via L-ornithine pathway; putrescine from L-ornithine: step 1/1.</text>
</comment>
<dbReference type="PANTHER" id="PTHR11482">
    <property type="entry name" value="ARGININE/DIAMINOPIMELATE/ORNITHINE DECARBOXYLASE"/>
    <property type="match status" value="1"/>
</dbReference>
<evidence type="ECO:0000256" key="1">
    <source>
        <dbReference type="ARBA" id="ARBA00001933"/>
    </source>
</evidence>
<evidence type="ECO:0000256" key="2">
    <source>
        <dbReference type="ARBA" id="ARBA00008872"/>
    </source>
</evidence>
<evidence type="ECO:0000256" key="3">
    <source>
        <dbReference type="ARBA" id="ARBA00022793"/>
    </source>
</evidence>
<dbReference type="PRINTS" id="PR01182">
    <property type="entry name" value="ORNDCRBXLASE"/>
</dbReference>
<dbReference type="Proteomes" id="UP001360953">
    <property type="component" value="Unassembled WGS sequence"/>
</dbReference>
<keyword evidence="12" id="KW-1185">Reference proteome</keyword>
<keyword evidence="3" id="KW-0210">Decarboxylase</keyword>
<proteinExistence type="inferred from homology"/>
<dbReference type="InterPro" id="IPR029066">
    <property type="entry name" value="PLP-binding_barrel"/>
</dbReference>
<comment type="caution">
    <text evidence="11">The sequence shown here is derived from an EMBL/GenBank/DDBJ whole genome shotgun (WGS) entry which is preliminary data.</text>
</comment>
<dbReference type="CDD" id="cd00622">
    <property type="entry name" value="PLPDE_III_ODC"/>
    <property type="match status" value="1"/>
</dbReference>
<dbReference type="InterPro" id="IPR022657">
    <property type="entry name" value="De-COase2_CS"/>
</dbReference>
<dbReference type="InterPro" id="IPR002433">
    <property type="entry name" value="Orn_de-COase"/>
</dbReference>
<dbReference type="SUPFAM" id="SSF51419">
    <property type="entry name" value="PLP-binding barrel"/>
    <property type="match status" value="1"/>
</dbReference>
<evidence type="ECO:0000256" key="5">
    <source>
        <dbReference type="ARBA" id="ARBA00023239"/>
    </source>
</evidence>
<comment type="subunit">
    <text evidence="8">Homodimer. Only the dimer is catalytically active, as the active sites are constructed of residues from both monomers.</text>
</comment>
<dbReference type="PROSITE" id="PS00878">
    <property type="entry name" value="ODR_DC_2_1"/>
    <property type="match status" value="1"/>
</dbReference>
<dbReference type="InterPro" id="IPR009006">
    <property type="entry name" value="Ala_racemase/Decarboxylase_C"/>
</dbReference>
<name>A0ABR1LV03_9PEZI</name>
<reference evidence="11 12" key="1">
    <citation type="submission" date="2024-04" db="EMBL/GenBank/DDBJ databases">
        <title>Phyllosticta paracitricarpa is synonymous to the EU quarantine fungus P. citricarpa based on phylogenomic analyses.</title>
        <authorList>
            <consortium name="Lawrence Berkeley National Laboratory"/>
            <person name="Van ingen-buijs V.A."/>
            <person name="Van westerhoven A.C."/>
            <person name="Haridas S."/>
            <person name="Skiadas P."/>
            <person name="Martin F."/>
            <person name="Groenewald J.Z."/>
            <person name="Crous P.W."/>
            <person name="Seidl M.F."/>
        </authorList>
    </citation>
    <scope>NUCLEOTIDE SEQUENCE [LARGE SCALE GENOMIC DNA]</scope>
    <source>
        <strain evidence="11 12">CPC 17464</strain>
    </source>
</reference>
<dbReference type="PROSITE" id="PS00879">
    <property type="entry name" value="ODR_DC_2_2"/>
    <property type="match status" value="1"/>
</dbReference>
<sequence>MAPGVASLPFSERTFFERQGVFNQRVAKPQPQNAERLVLEALHKRIQSIDLETSGPGEDDAFFVADLGEIHRLHSEWERRLERVTPFYAVKCNPNPVVLRLLAALGTGFDCASIAEIRTILAMGVDPSRIIFANPCKIMSAIKYAREQGVSKMTFDSAEELHKIKQIFPEAQLFLRIVACDPSALCQLSAKFGARVEAAEKLLKLAKALELDVVGVSFHVGSGGKDPTAFARAVRDASKVLDQAEQCGFRIHTLDIGGGFSAGPLFAETAGIINAALDQYVSCDIRVIAEPGRYMVNSAFTAAATVIAKRGSDPLGEDSNNLKPTMLYINDGTYGSHYNSLCEVPAVPRVFRRANRTVLEDRGRVESASLQEYSIWGPTCDSVDCVNPTCRLPGDIQVGDWLYYRDMGAYTTSTASGFNGFTAHRDVCFVCSEPIVSALLNDFDNASP</sequence>
<dbReference type="InterPro" id="IPR022644">
    <property type="entry name" value="De-COase2_N"/>
</dbReference>
<keyword evidence="4" id="KW-0663">Pyridoxal phosphate</keyword>
<dbReference type="InterPro" id="IPR000183">
    <property type="entry name" value="Orn/DAP/Arg_de-COase"/>
</dbReference>
<dbReference type="PANTHER" id="PTHR11482:SF6">
    <property type="entry name" value="ORNITHINE DECARBOXYLASE 1-RELATED"/>
    <property type="match status" value="1"/>
</dbReference>
<organism evidence="11 12">
    <name type="scientific">Phyllosticta citribraziliensis</name>
    <dbReference type="NCBI Taxonomy" id="989973"/>
    <lineage>
        <taxon>Eukaryota</taxon>
        <taxon>Fungi</taxon>
        <taxon>Dikarya</taxon>
        <taxon>Ascomycota</taxon>
        <taxon>Pezizomycotina</taxon>
        <taxon>Dothideomycetes</taxon>
        <taxon>Dothideomycetes incertae sedis</taxon>
        <taxon>Botryosphaeriales</taxon>
        <taxon>Phyllostictaceae</taxon>
        <taxon>Phyllosticta</taxon>
    </lineage>
</organism>
<evidence type="ECO:0000256" key="7">
    <source>
        <dbReference type="ARBA" id="ARBA00034138"/>
    </source>
</evidence>
<dbReference type="Gene3D" id="3.20.20.10">
    <property type="entry name" value="Alanine racemase"/>
    <property type="match status" value="1"/>
</dbReference>
<dbReference type="Gene3D" id="2.40.37.10">
    <property type="entry name" value="Lyase, Ornithine Decarboxylase, Chain A, domain 1"/>
    <property type="match status" value="1"/>
</dbReference>
<dbReference type="InterPro" id="IPR022653">
    <property type="entry name" value="De-COase2_pyr-phos_BS"/>
</dbReference>
<accession>A0ABR1LV03</accession>
<dbReference type="Pfam" id="PF02784">
    <property type="entry name" value="Orn_Arg_deC_N"/>
    <property type="match status" value="1"/>
</dbReference>
<evidence type="ECO:0000256" key="6">
    <source>
        <dbReference type="ARBA" id="ARBA00034115"/>
    </source>
</evidence>
<gene>
    <name evidence="11" type="ORF">J3D65DRAFT_570129</name>
</gene>
<dbReference type="SUPFAM" id="SSF50621">
    <property type="entry name" value="Alanine racemase C-terminal domain-like"/>
    <property type="match status" value="1"/>
</dbReference>
<feature type="domain" description="Orn/DAP/Arg decarboxylase 2 N-terminal" evidence="10">
    <location>
        <begin position="67"/>
        <end position="296"/>
    </location>
</feature>
<comment type="catalytic activity">
    <reaction evidence="9">
        <text>L-ornithine + H(+) = putrescine + CO2</text>
        <dbReference type="Rhea" id="RHEA:22964"/>
        <dbReference type="ChEBI" id="CHEBI:15378"/>
        <dbReference type="ChEBI" id="CHEBI:16526"/>
        <dbReference type="ChEBI" id="CHEBI:46911"/>
        <dbReference type="ChEBI" id="CHEBI:326268"/>
        <dbReference type="EC" id="4.1.1.17"/>
    </reaction>
</comment>
<comment type="similarity">
    <text evidence="2">Belongs to the Orn/Lys/Arg decarboxylase class-II family.</text>
</comment>
<evidence type="ECO:0000313" key="11">
    <source>
        <dbReference type="EMBL" id="KAK7538504.1"/>
    </source>
</evidence>
<keyword evidence="5" id="KW-0456">Lyase</keyword>
<dbReference type="GeneID" id="92030532"/>
<evidence type="ECO:0000259" key="10">
    <source>
        <dbReference type="Pfam" id="PF02784"/>
    </source>
</evidence>
<dbReference type="EC" id="4.1.1.17" evidence="7"/>
<dbReference type="EMBL" id="JBBPEH010000005">
    <property type="protein sequence ID" value="KAK7538504.1"/>
    <property type="molecule type" value="Genomic_DNA"/>
</dbReference>
<evidence type="ECO:0000256" key="8">
    <source>
        <dbReference type="ARBA" id="ARBA00046672"/>
    </source>
</evidence>